<dbReference type="PANTHER" id="PTHR13947">
    <property type="entry name" value="GNAT FAMILY N-ACETYLTRANSFERASE"/>
    <property type="match status" value="1"/>
</dbReference>
<keyword evidence="1 3" id="KW-0808">Transferase</keyword>
<dbReference type="InterPro" id="IPR016181">
    <property type="entry name" value="Acyl_CoA_acyltransferase"/>
</dbReference>
<feature type="domain" description="N-acetyltransferase" evidence="2">
    <location>
        <begin position="3"/>
        <end position="162"/>
    </location>
</feature>
<name>A0A1B2LYS3_9GAMM</name>
<dbReference type="PANTHER" id="PTHR13947:SF37">
    <property type="entry name" value="LD18367P"/>
    <property type="match status" value="1"/>
</dbReference>
<organism evidence="3 4">
    <name type="scientific">Acinetobacter larvae</name>
    <dbReference type="NCBI Taxonomy" id="1789224"/>
    <lineage>
        <taxon>Bacteria</taxon>
        <taxon>Pseudomonadati</taxon>
        <taxon>Pseudomonadota</taxon>
        <taxon>Gammaproteobacteria</taxon>
        <taxon>Moraxellales</taxon>
        <taxon>Moraxellaceae</taxon>
        <taxon>Acinetobacter</taxon>
    </lineage>
</organism>
<dbReference type="GO" id="GO:0008080">
    <property type="term" value="F:N-acetyltransferase activity"/>
    <property type="evidence" value="ECO:0007669"/>
    <property type="project" value="InterPro"/>
</dbReference>
<dbReference type="Proteomes" id="UP000093391">
    <property type="component" value="Chromosome"/>
</dbReference>
<dbReference type="OrthoDB" id="5419426at2"/>
<keyword evidence="4" id="KW-1185">Reference proteome</keyword>
<evidence type="ECO:0000259" key="2">
    <source>
        <dbReference type="PROSITE" id="PS51186"/>
    </source>
</evidence>
<protein>
    <submittedName>
        <fullName evidence="3">GNAT family N-acetyltransferase</fullName>
    </submittedName>
</protein>
<dbReference type="RefSeq" id="WP_067553867.1">
    <property type="nucleotide sequence ID" value="NZ_CP016895.1"/>
</dbReference>
<evidence type="ECO:0000256" key="1">
    <source>
        <dbReference type="ARBA" id="ARBA00022679"/>
    </source>
</evidence>
<sequence length="162" mass="17988">MSYSLRLIKAQDNAAIAQIIRQVSQEFGLAAASGFAVADAVLDDLYHFYNQEHAQYWVVVDVHDQIYGGGGCAALQGDNSLLEIQKMYFLSALRGHGFAKKILQHCFDFAQQHGFSGCYLETTKNLSQAVGLYEKLGFEQLDQPRGETGHSHACEIRMLKAL</sequence>
<dbReference type="KEGG" id="ala:BFG52_06805"/>
<dbReference type="Pfam" id="PF00583">
    <property type="entry name" value="Acetyltransf_1"/>
    <property type="match status" value="1"/>
</dbReference>
<dbReference type="Gene3D" id="3.40.630.30">
    <property type="match status" value="1"/>
</dbReference>
<dbReference type="SUPFAM" id="SSF55729">
    <property type="entry name" value="Acyl-CoA N-acyltransferases (Nat)"/>
    <property type="match status" value="1"/>
</dbReference>
<dbReference type="CDD" id="cd04301">
    <property type="entry name" value="NAT_SF"/>
    <property type="match status" value="1"/>
</dbReference>
<dbReference type="AlphaFoldDB" id="A0A1B2LYS3"/>
<proteinExistence type="predicted"/>
<reference evidence="3 4" key="1">
    <citation type="submission" date="2016-08" db="EMBL/GenBank/DDBJ databases">
        <authorList>
            <person name="Seilhamer J.J."/>
        </authorList>
    </citation>
    <scope>NUCLEOTIDE SEQUENCE [LARGE SCALE GENOMIC DNA]</scope>
    <source>
        <strain evidence="3 4">BRTC-1</strain>
    </source>
</reference>
<dbReference type="EMBL" id="CP016895">
    <property type="protein sequence ID" value="AOA58090.1"/>
    <property type="molecule type" value="Genomic_DNA"/>
</dbReference>
<dbReference type="InterPro" id="IPR050769">
    <property type="entry name" value="NAT_camello-type"/>
</dbReference>
<dbReference type="PROSITE" id="PS51186">
    <property type="entry name" value="GNAT"/>
    <property type="match status" value="1"/>
</dbReference>
<dbReference type="STRING" id="1789224.BFG52_06805"/>
<accession>A0A1B2LYS3</accession>
<evidence type="ECO:0000313" key="3">
    <source>
        <dbReference type="EMBL" id="AOA58090.1"/>
    </source>
</evidence>
<gene>
    <name evidence="3" type="ORF">BFG52_06805</name>
</gene>
<evidence type="ECO:0000313" key="4">
    <source>
        <dbReference type="Proteomes" id="UP000093391"/>
    </source>
</evidence>
<dbReference type="InterPro" id="IPR000182">
    <property type="entry name" value="GNAT_dom"/>
</dbReference>